<name>A0A143BUH4_9ACTN</name>
<sequence length="59" mass="6457">MRVSAQSRLPHARQHLAERRVAGTVRSTSVFTKNPIRPSVSVRFRLATGVPTTTSSEPA</sequence>
<reference evidence="2" key="1">
    <citation type="submission" date="2016-04" db="EMBL/GenBank/DDBJ databases">
        <authorList>
            <person name="Zhang B."/>
        </authorList>
    </citation>
    <scope>NUCLEOTIDE SEQUENCE [LARGE SCALE GENOMIC DNA]</scope>
    <source>
        <strain evidence="2">S10</strain>
    </source>
</reference>
<dbReference type="KEGG" id="stsi:A4E84_04310"/>
<proteinExistence type="predicted"/>
<dbReference type="Proteomes" id="UP000076096">
    <property type="component" value="Chromosome"/>
</dbReference>
<evidence type="ECO:0000313" key="2">
    <source>
        <dbReference type="Proteomes" id="UP000076096"/>
    </source>
</evidence>
<evidence type="ECO:0000313" key="1">
    <source>
        <dbReference type="EMBL" id="AMW08792.1"/>
    </source>
</evidence>
<organism evidence="1 2">
    <name type="scientific">Streptomyces qaidamensis</name>
    <dbReference type="NCBI Taxonomy" id="1783515"/>
    <lineage>
        <taxon>Bacteria</taxon>
        <taxon>Bacillati</taxon>
        <taxon>Actinomycetota</taxon>
        <taxon>Actinomycetes</taxon>
        <taxon>Kitasatosporales</taxon>
        <taxon>Streptomycetaceae</taxon>
        <taxon>Streptomyces</taxon>
        <taxon>Streptomyces aurantiacus group</taxon>
    </lineage>
</organism>
<accession>A0A143BUH4</accession>
<protein>
    <submittedName>
        <fullName evidence="1">Uncharacterized protein</fullName>
    </submittedName>
</protein>
<gene>
    <name evidence="1" type="ORF">A4E84_04310</name>
</gene>
<dbReference type="AlphaFoldDB" id="A0A143BUH4"/>
<keyword evidence="2" id="KW-1185">Reference proteome</keyword>
<dbReference type="EMBL" id="CP015098">
    <property type="protein sequence ID" value="AMW08792.1"/>
    <property type="molecule type" value="Genomic_DNA"/>
</dbReference>